<dbReference type="Gene3D" id="3.40.50.300">
    <property type="entry name" value="P-loop containing nucleotide triphosphate hydrolases"/>
    <property type="match status" value="2"/>
</dbReference>
<evidence type="ECO:0000256" key="3">
    <source>
        <dbReference type="ARBA" id="ARBA00022475"/>
    </source>
</evidence>
<keyword evidence="8" id="KW-1278">Translocase</keyword>
<comment type="similarity">
    <text evidence="1">Belongs to the ABC transporter superfamily.</text>
</comment>
<dbReference type="SUPFAM" id="SSF52540">
    <property type="entry name" value="P-loop containing nucleoside triphosphate hydrolases"/>
    <property type="match status" value="2"/>
</dbReference>
<gene>
    <name evidence="12" type="ORF">I3J27_14185</name>
</gene>
<dbReference type="EMBL" id="CP089391">
    <property type="protein sequence ID" value="WBL81507.1"/>
    <property type="molecule type" value="Genomic_DNA"/>
</dbReference>
<dbReference type="PROSITE" id="PS50893">
    <property type="entry name" value="ABC_TRANSPORTER_2"/>
    <property type="match status" value="2"/>
</dbReference>
<keyword evidence="13" id="KW-1185">Reference proteome</keyword>
<evidence type="ECO:0000256" key="1">
    <source>
        <dbReference type="ARBA" id="ARBA00005417"/>
    </source>
</evidence>
<evidence type="ECO:0000256" key="9">
    <source>
        <dbReference type="ARBA" id="ARBA00023136"/>
    </source>
</evidence>
<evidence type="ECO:0000256" key="7">
    <source>
        <dbReference type="ARBA" id="ARBA00022840"/>
    </source>
</evidence>
<evidence type="ECO:0000313" key="13">
    <source>
        <dbReference type="Proteomes" id="UP001179614"/>
    </source>
</evidence>
<evidence type="ECO:0000256" key="8">
    <source>
        <dbReference type="ARBA" id="ARBA00022967"/>
    </source>
</evidence>
<dbReference type="CDD" id="cd03215">
    <property type="entry name" value="ABC_Carb_Monos_II"/>
    <property type="match status" value="1"/>
</dbReference>
<evidence type="ECO:0000256" key="6">
    <source>
        <dbReference type="ARBA" id="ARBA00022741"/>
    </source>
</evidence>
<dbReference type="InterPro" id="IPR050107">
    <property type="entry name" value="ABC_carbohydrate_import_ATPase"/>
</dbReference>
<feature type="domain" description="ABC transporter" evidence="11">
    <location>
        <begin position="263"/>
        <end position="506"/>
    </location>
</feature>
<evidence type="ECO:0000256" key="5">
    <source>
        <dbReference type="ARBA" id="ARBA00022737"/>
    </source>
</evidence>
<feature type="domain" description="ABC transporter" evidence="11">
    <location>
        <begin position="14"/>
        <end position="249"/>
    </location>
</feature>
<dbReference type="PANTHER" id="PTHR43790">
    <property type="entry name" value="CARBOHYDRATE TRANSPORT ATP-BINDING PROTEIN MG119-RELATED"/>
    <property type="match status" value="1"/>
</dbReference>
<reference evidence="12" key="1">
    <citation type="submission" date="2021-12" db="EMBL/GenBank/DDBJ databases">
        <title>Bradyrhizobium xenonodulans sp. nov.</title>
        <authorList>
            <person name="Claassens R."/>
            <person name="Venter S.N."/>
            <person name="Beukes C.W."/>
            <person name="Stepkowski T."/>
            <person name="Steenkamp E.T."/>
        </authorList>
    </citation>
    <scope>NUCLEOTIDE SEQUENCE</scope>
    <source>
        <strain evidence="12">14AB</strain>
    </source>
</reference>
<accession>A0ABY7MVP9</accession>
<evidence type="ECO:0000313" key="12">
    <source>
        <dbReference type="EMBL" id="WBL81507.1"/>
    </source>
</evidence>
<evidence type="ECO:0000256" key="10">
    <source>
        <dbReference type="ARBA" id="ARBA00024722"/>
    </source>
</evidence>
<dbReference type="GO" id="GO:0005524">
    <property type="term" value="F:ATP binding"/>
    <property type="evidence" value="ECO:0007669"/>
    <property type="project" value="UniProtKB-KW"/>
</dbReference>
<evidence type="ECO:0000256" key="4">
    <source>
        <dbReference type="ARBA" id="ARBA00022597"/>
    </source>
</evidence>
<evidence type="ECO:0000259" key="11">
    <source>
        <dbReference type="PROSITE" id="PS50893"/>
    </source>
</evidence>
<name>A0ABY7MVP9_9BRAD</name>
<dbReference type="Pfam" id="PF00005">
    <property type="entry name" value="ABC_tran"/>
    <property type="match status" value="2"/>
</dbReference>
<dbReference type="InterPro" id="IPR003439">
    <property type="entry name" value="ABC_transporter-like_ATP-bd"/>
</dbReference>
<proteinExistence type="inferred from homology"/>
<comment type="function">
    <text evidence="10">Involved in beta-(1--&gt;2)glucan export. Transmembrane domains (TMD) form a pore in the inner membrane and the ATP-binding domain (NBD) is responsible for energy generation.</text>
</comment>
<dbReference type="PROSITE" id="PS00211">
    <property type="entry name" value="ABC_TRANSPORTER_1"/>
    <property type="match status" value="1"/>
</dbReference>
<dbReference type="SMART" id="SM00382">
    <property type="entry name" value="AAA"/>
    <property type="match status" value="2"/>
</dbReference>
<protein>
    <submittedName>
        <fullName evidence="12">Sugar ABC transporter ATP-binding protein</fullName>
    </submittedName>
</protein>
<dbReference type="PANTHER" id="PTHR43790:SF3">
    <property type="entry name" value="D-ALLOSE IMPORT ATP-BINDING PROTEIN ALSA-RELATED"/>
    <property type="match status" value="1"/>
</dbReference>
<dbReference type="InterPro" id="IPR027417">
    <property type="entry name" value="P-loop_NTPase"/>
</dbReference>
<dbReference type="RefSeq" id="WP_270170197.1">
    <property type="nucleotide sequence ID" value="NZ_CP089391.1"/>
</dbReference>
<keyword evidence="4" id="KW-0762">Sugar transport</keyword>
<evidence type="ECO:0000256" key="2">
    <source>
        <dbReference type="ARBA" id="ARBA00022448"/>
    </source>
</evidence>
<keyword evidence="6" id="KW-0547">Nucleotide-binding</keyword>
<sequence length="512" mass="55977">MDVDTAPKPAGPLLALRGISKRFTGVRALDRVDLDVHAGELHVLFGENGAGKSTLINVVSGTFPPDEGTFQFGGEDISHLTPQRARAIGISPVFQEFSLVPSLTVEENLFLGREITRGGVLHAREMRKRAAALIDELGFDLDPSQRVDDLSRAHQQMAEIAKALLGRVRLLILDEPTASLTERETGRLFELIARLKSQNIGLIYVSHRMREIRALADRVTVLRDGRHIRTLDAATSTDSELVELMTGRKIDLLFPTITHKPDKVMVDVENLTSADGSVRDVNFHARAGEITGIAGLVGCGKSELIRAIYGIEPIASGTVRIDGRPYEFPAPRRSLKRGMAYFPANRIVEGLALSRPIRENASMTALDLPAFAGFGVLRQAAERIAIKGVMEQLQLRPPNIERPAGMLSGGNRQKVMLGRALTRELSVFLFDEPSVGIDVGAKLEVYEFMKRLVGTGAAVIVVSSELPEVLALSNRLYVMHHGRIAAELSGTEKTEQNVLAGFFREHLLAEVA</sequence>
<keyword evidence="9" id="KW-0472">Membrane</keyword>
<organism evidence="12 13">
    <name type="scientific">Bradyrhizobium xenonodulans</name>
    <dbReference type="NCBI Taxonomy" id="2736875"/>
    <lineage>
        <taxon>Bacteria</taxon>
        <taxon>Pseudomonadati</taxon>
        <taxon>Pseudomonadota</taxon>
        <taxon>Alphaproteobacteria</taxon>
        <taxon>Hyphomicrobiales</taxon>
        <taxon>Nitrobacteraceae</taxon>
        <taxon>Bradyrhizobium</taxon>
    </lineage>
</organism>
<dbReference type="CDD" id="cd03216">
    <property type="entry name" value="ABC_Carb_Monos_I"/>
    <property type="match status" value="1"/>
</dbReference>
<dbReference type="Proteomes" id="UP001179614">
    <property type="component" value="Chromosome"/>
</dbReference>
<keyword evidence="3" id="KW-1003">Cell membrane</keyword>
<dbReference type="InterPro" id="IPR003593">
    <property type="entry name" value="AAA+_ATPase"/>
</dbReference>
<keyword evidence="7 12" id="KW-0067">ATP-binding</keyword>
<dbReference type="InterPro" id="IPR017871">
    <property type="entry name" value="ABC_transporter-like_CS"/>
</dbReference>
<keyword evidence="2" id="KW-0813">Transport</keyword>
<keyword evidence="5" id="KW-0677">Repeat</keyword>